<evidence type="ECO:0000313" key="4">
    <source>
        <dbReference type="Proteomes" id="UP000054359"/>
    </source>
</evidence>
<dbReference type="InterPro" id="IPR043159">
    <property type="entry name" value="Lectin_gal-bd_sf"/>
</dbReference>
<accession>A0A087T327</accession>
<dbReference type="EMBL" id="KK113172">
    <property type="protein sequence ID" value="KFM59516.1"/>
    <property type="molecule type" value="Genomic_DNA"/>
</dbReference>
<gene>
    <name evidence="3" type="ORF">X975_18767</name>
</gene>
<organism evidence="3 4">
    <name type="scientific">Stegodyphus mimosarum</name>
    <name type="common">African social velvet spider</name>
    <dbReference type="NCBI Taxonomy" id="407821"/>
    <lineage>
        <taxon>Eukaryota</taxon>
        <taxon>Metazoa</taxon>
        <taxon>Ecdysozoa</taxon>
        <taxon>Arthropoda</taxon>
        <taxon>Chelicerata</taxon>
        <taxon>Arachnida</taxon>
        <taxon>Araneae</taxon>
        <taxon>Araneomorphae</taxon>
        <taxon>Entelegynae</taxon>
        <taxon>Eresoidea</taxon>
        <taxon>Eresidae</taxon>
        <taxon>Stegodyphus</taxon>
    </lineage>
</organism>
<keyword evidence="2" id="KW-1133">Transmembrane helix</keyword>
<dbReference type="STRING" id="407821.A0A087T327"/>
<feature type="region of interest" description="Disordered" evidence="1">
    <location>
        <begin position="82"/>
        <end position="108"/>
    </location>
</feature>
<evidence type="ECO:0008006" key="5">
    <source>
        <dbReference type="Google" id="ProtNLM"/>
    </source>
</evidence>
<keyword evidence="4" id="KW-1185">Reference proteome</keyword>
<feature type="transmembrane region" description="Helical" evidence="2">
    <location>
        <begin position="134"/>
        <end position="159"/>
    </location>
</feature>
<proteinExistence type="predicted"/>
<dbReference type="AlphaFoldDB" id="A0A087T327"/>
<evidence type="ECO:0000256" key="1">
    <source>
        <dbReference type="SAM" id="MobiDB-lite"/>
    </source>
</evidence>
<reference evidence="3 4" key="1">
    <citation type="submission" date="2013-11" db="EMBL/GenBank/DDBJ databases">
        <title>Genome sequencing of Stegodyphus mimosarum.</title>
        <authorList>
            <person name="Bechsgaard J."/>
        </authorList>
    </citation>
    <scope>NUCLEOTIDE SEQUENCE [LARGE SCALE GENOMIC DNA]</scope>
</reference>
<evidence type="ECO:0000256" key="2">
    <source>
        <dbReference type="SAM" id="Phobius"/>
    </source>
</evidence>
<feature type="compositionally biased region" description="Acidic residues" evidence="1">
    <location>
        <begin position="181"/>
        <end position="192"/>
    </location>
</feature>
<feature type="region of interest" description="Disordered" evidence="1">
    <location>
        <begin position="181"/>
        <end position="228"/>
    </location>
</feature>
<protein>
    <recommendedName>
        <fullName evidence="5">SUEL-type lectin domain-containing protein</fullName>
    </recommendedName>
</protein>
<feature type="non-terminal residue" evidence="3">
    <location>
        <position position="228"/>
    </location>
</feature>
<dbReference type="OrthoDB" id="5970528at2759"/>
<name>A0A087T327_STEMI</name>
<keyword evidence="2" id="KW-0472">Membrane</keyword>
<dbReference type="Gene3D" id="2.60.120.740">
    <property type="match status" value="1"/>
</dbReference>
<sequence>MRLCSRREECLIAADVDTFGNPNCAGRKYLKVTYSCVDSKLLLGTSDRETSTEEIIHTTSFPAWVRGLDHSVQNNHRFRFDVKTPTEPSNSFHLEMQSDEEDNDSSKPTNQKFVNFLSGWVSARKYVENNKQKFILYLAVSLSVGIIAFLTVLGVRLFVIRRPRNSSKLDITPDTEDQFFSDSDLEQFDPPEDLPPAPPVTTTLRRHDSDAQPRAPITTGPELNHYFS</sequence>
<dbReference type="Proteomes" id="UP000054359">
    <property type="component" value="Unassembled WGS sequence"/>
</dbReference>
<evidence type="ECO:0000313" key="3">
    <source>
        <dbReference type="EMBL" id="KFM59516.1"/>
    </source>
</evidence>
<keyword evidence="2" id="KW-0812">Transmembrane</keyword>